<dbReference type="EMBL" id="FNAC01000018">
    <property type="protein sequence ID" value="SDD18813.1"/>
    <property type="molecule type" value="Genomic_DNA"/>
</dbReference>
<dbReference type="STRING" id="686796.SAMN04488104_101820"/>
<keyword evidence="1" id="KW-0597">Phosphoprotein</keyword>
<evidence type="ECO:0000313" key="3">
    <source>
        <dbReference type="EMBL" id="SDD18813.1"/>
    </source>
</evidence>
<dbReference type="Pfam" id="PF00072">
    <property type="entry name" value="Response_reg"/>
    <property type="match status" value="1"/>
</dbReference>
<evidence type="ECO:0000313" key="4">
    <source>
        <dbReference type="Proteomes" id="UP000199060"/>
    </source>
</evidence>
<dbReference type="Proteomes" id="UP000199060">
    <property type="component" value="Unassembled WGS sequence"/>
</dbReference>
<feature type="domain" description="Response regulatory" evidence="2">
    <location>
        <begin position="9"/>
        <end position="137"/>
    </location>
</feature>
<evidence type="ECO:0000259" key="2">
    <source>
        <dbReference type="PROSITE" id="PS50110"/>
    </source>
</evidence>
<accession>A0A1G6SPU0</accession>
<protein>
    <submittedName>
        <fullName evidence="3">CheY chemotaxis protein or a CheY-like REC (Receiver) domain</fullName>
    </submittedName>
</protein>
<dbReference type="InterPro" id="IPR052893">
    <property type="entry name" value="TCS_response_regulator"/>
</dbReference>
<organism evidence="3 4">
    <name type="scientific">Algoriphagus faecimaris</name>
    <dbReference type="NCBI Taxonomy" id="686796"/>
    <lineage>
        <taxon>Bacteria</taxon>
        <taxon>Pseudomonadati</taxon>
        <taxon>Bacteroidota</taxon>
        <taxon>Cytophagia</taxon>
        <taxon>Cytophagales</taxon>
        <taxon>Cyclobacteriaceae</taxon>
        <taxon>Algoriphagus</taxon>
    </lineage>
</organism>
<reference evidence="4" key="1">
    <citation type="submission" date="2016-10" db="EMBL/GenBank/DDBJ databases">
        <authorList>
            <person name="Varghese N."/>
            <person name="Submissions S."/>
        </authorList>
    </citation>
    <scope>NUCLEOTIDE SEQUENCE [LARGE SCALE GENOMIC DNA]</scope>
    <source>
        <strain evidence="4">DSM 23095</strain>
    </source>
</reference>
<keyword evidence="4" id="KW-1185">Reference proteome</keyword>
<dbReference type="InterPro" id="IPR011006">
    <property type="entry name" value="CheY-like_superfamily"/>
</dbReference>
<evidence type="ECO:0000256" key="1">
    <source>
        <dbReference type="PROSITE-ProRule" id="PRU00169"/>
    </source>
</evidence>
<dbReference type="RefSeq" id="WP_087939397.1">
    <property type="nucleotide sequence ID" value="NZ_FNAC01000018.1"/>
</dbReference>
<dbReference type="PROSITE" id="PS50110">
    <property type="entry name" value="RESPONSE_REGULATORY"/>
    <property type="match status" value="1"/>
</dbReference>
<dbReference type="AlphaFoldDB" id="A0A1G6SPU0"/>
<proteinExistence type="predicted"/>
<dbReference type="PANTHER" id="PTHR44520:SF2">
    <property type="entry name" value="RESPONSE REGULATOR RCP1"/>
    <property type="match status" value="1"/>
</dbReference>
<dbReference type="OrthoDB" id="1524091at2"/>
<dbReference type="InterPro" id="IPR001789">
    <property type="entry name" value="Sig_transdc_resp-reg_receiver"/>
</dbReference>
<dbReference type="SMART" id="SM00448">
    <property type="entry name" value="REC"/>
    <property type="match status" value="1"/>
</dbReference>
<name>A0A1G6SPU0_9BACT</name>
<dbReference type="Gene3D" id="3.40.50.2300">
    <property type="match status" value="1"/>
</dbReference>
<feature type="modified residue" description="4-aspartylphosphate" evidence="1">
    <location>
        <position position="67"/>
    </location>
</feature>
<dbReference type="SUPFAM" id="SSF52172">
    <property type="entry name" value="CheY-like"/>
    <property type="match status" value="1"/>
</dbReference>
<dbReference type="PANTHER" id="PTHR44520">
    <property type="entry name" value="RESPONSE REGULATOR RCP1-RELATED"/>
    <property type="match status" value="1"/>
</dbReference>
<gene>
    <name evidence="3" type="ORF">SAMN04488104_101820</name>
</gene>
<dbReference type="GO" id="GO:0000160">
    <property type="term" value="P:phosphorelay signal transduction system"/>
    <property type="evidence" value="ECO:0007669"/>
    <property type="project" value="InterPro"/>
</dbReference>
<sequence>MELEEFLKNIILVDDDPSFHLIAKKNLSKIEVRIPFISLYDGNQLMDAISKKDHLALSDYSNLVFLDLNMPEMDGWQFLEEFSQLDQSLQKRFFIVILTSSISLSERNRGLSYPMVKGYYHKPMNKNGIQGILDDYLAKVTPQED</sequence>